<keyword evidence="1" id="KW-0472">Membrane</keyword>
<feature type="transmembrane region" description="Helical" evidence="1">
    <location>
        <begin position="12"/>
        <end position="29"/>
    </location>
</feature>
<keyword evidence="1" id="KW-0812">Transmembrane</keyword>
<sequence length="50" mass="5923">MSVPIVLMEECMWSVVFFLFHHACFFVFYEMYVRMYASVSCVITCDVSHS</sequence>
<dbReference type="EMBL" id="GBRH01261629">
    <property type="protein sequence ID" value="JAD36266.1"/>
    <property type="molecule type" value="Transcribed_RNA"/>
</dbReference>
<protein>
    <submittedName>
        <fullName evidence="2">Uncharacterized protein</fullName>
    </submittedName>
</protein>
<accession>A0A0A8ZBR8</accession>
<dbReference type="AlphaFoldDB" id="A0A0A8ZBR8"/>
<evidence type="ECO:0000313" key="2">
    <source>
        <dbReference type="EMBL" id="JAD36266.1"/>
    </source>
</evidence>
<reference evidence="2" key="2">
    <citation type="journal article" date="2015" name="Data Brief">
        <title>Shoot transcriptome of the giant reed, Arundo donax.</title>
        <authorList>
            <person name="Barrero R.A."/>
            <person name="Guerrero F.D."/>
            <person name="Moolhuijzen P."/>
            <person name="Goolsby J.A."/>
            <person name="Tidwell J."/>
            <person name="Bellgard S.E."/>
            <person name="Bellgard M.I."/>
        </authorList>
    </citation>
    <scope>NUCLEOTIDE SEQUENCE</scope>
    <source>
        <tissue evidence="2">Shoot tissue taken approximately 20 cm above the soil surface</tissue>
    </source>
</reference>
<evidence type="ECO:0000256" key="1">
    <source>
        <dbReference type="SAM" id="Phobius"/>
    </source>
</evidence>
<proteinExistence type="predicted"/>
<reference evidence="2" key="1">
    <citation type="submission" date="2014-09" db="EMBL/GenBank/DDBJ databases">
        <authorList>
            <person name="Magalhaes I.L.F."/>
            <person name="Oliveira U."/>
            <person name="Santos F.R."/>
            <person name="Vidigal T.H.D.A."/>
            <person name="Brescovit A.D."/>
            <person name="Santos A.J."/>
        </authorList>
    </citation>
    <scope>NUCLEOTIDE SEQUENCE</scope>
    <source>
        <tissue evidence="2">Shoot tissue taken approximately 20 cm above the soil surface</tissue>
    </source>
</reference>
<name>A0A0A8ZBR8_ARUDO</name>
<organism evidence="2">
    <name type="scientific">Arundo donax</name>
    <name type="common">Giant reed</name>
    <name type="synonym">Donax arundinaceus</name>
    <dbReference type="NCBI Taxonomy" id="35708"/>
    <lineage>
        <taxon>Eukaryota</taxon>
        <taxon>Viridiplantae</taxon>
        <taxon>Streptophyta</taxon>
        <taxon>Embryophyta</taxon>
        <taxon>Tracheophyta</taxon>
        <taxon>Spermatophyta</taxon>
        <taxon>Magnoliopsida</taxon>
        <taxon>Liliopsida</taxon>
        <taxon>Poales</taxon>
        <taxon>Poaceae</taxon>
        <taxon>PACMAD clade</taxon>
        <taxon>Arundinoideae</taxon>
        <taxon>Arundineae</taxon>
        <taxon>Arundo</taxon>
    </lineage>
</organism>
<keyword evidence="1" id="KW-1133">Transmembrane helix</keyword>